<dbReference type="GO" id="GO:0005664">
    <property type="term" value="C:nuclear origin of replication recognition complex"/>
    <property type="evidence" value="ECO:0007669"/>
    <property type="project" value="InterPro"/>
</dbReference>
<accession>A0AAD3HQM1</accession>
<dbReference type="AlphaFoldDB" id="A0AAD3HQM1"/>
<dbReference type="GO" id="GO:0003688">
    <property type="term" value="F:DNA replication origin binding"/>
    <property type="evidence" value="ECO:0007669"/>
    <property type="project" value="TreeGrafter"/>
</dbReference>
<feature type="region of interest" description="Disordered" evidence="1">
    <location>
        <begin position="264"/>
        <end position="300"/>
    </location>
</feature>
<reference evidence="2 3" key="1">
    <citation type="journal article" date="2021" name="Sci. Rep.">
        <title>Genome sequencing of the multicellular alga Astrephomene provides insights into convergent evolution of germ-soma differentiation.</title>
        <authorList>
            <person name="Yamashita S."/>
            <person name="Yamamoto K."/>
            <person name="Matsuzaki R."/>
            <person name="Suzuki S."/>
            <person name="Yamaguchi H."/>
            <person name="Hirooka S."/>
            <person name="Minakuchi Y."/>
            <person name="Miyagishima S."/>
            <person name="Kawachi M."/>
            <person name="Toyoda A."/>
            <person name="Nozaki H."/>
        </authorList>
    </citation>
    <scope>NUCLEOTIDE SEQUENCE [LARGE SCALE GENOMIC DNA]</scope>
    <source>
        <strain evidence="2 3">NIES-4017</strain>
    </source>
</reference>
<dbReference type="GO" id="GO:0031261">
    <property type="term" value="C:DNA replication preinitiation complex"/>
    <property type="evidence" value="ECO:0007669"/>
    <property type="project" value="TreeGrafter"/>
</dbReference>
<dbReference type="PANTHER" id="PTHR12748">
    <property type="entry name" value="ORIGIN RECOGNITION COMPLEX SUBUNIT 3"/>
    <property type="match status" value="1"/>
</dbReference>
<comment type="caution">
    <text evidence="2">The sequence shown here is derived from an EMBL/GenBank/DDBJ whole genome shotgun (WGS) entry which is preliminary data.</text>
</comment>
<dbReference type="GO" id="GO:0005656">
    <property type="term" value="C:nuclear pre-replicative complex"/>
    <property type="evidence" value="ECO:0007669"/>
    <property type="project" value="TreeGrafter"/>
</dbReference>
<protein>
    <submittedName>
        <fullName evidence="2">Uncharacterized protein</fullName>
    </submittedName>
</protein>
<proteinExistence type="predicted"/>
<keyword evidence="3" id="KW-1185">Reference proteome</keyword>
<sequence length="300" mass="31334">MSEWFTSTGEELGGKQGLVTEILCELPPKPTQRIAEVLHGRQTSIAVKQNELHDDDIRTFPPLVKGEEATSRKRRVLALRTAAAKLERAFEAFGRERDHEDFQRLWDDFLAHHTPQRLLSAPQAPAPCIPAAAATVSAVAAPAPPTAHAEGPRGAIPTLLLSTNGASPADRLDLYGAFASYLREQKGAYVALLRPEDLAGGVGGCFGAALAQLSGLAEAASAEDVMALVSWYEHETGRSRTALPAATITTNALQPLATTATATIAATPAKGAKTPGKAGGRAAKTPSAKTPAAKTPGRGG</sequence>
<dbReference type="PANTHER" id="PTHR12748:SF0">
    <property type="entry name" value="ORIGIN RECOGNITION COMPLEX SUBUNIT 3"/>
    <property type="match status" value="1"/>
</dbReference>
<evidence type="ECO:0000256" key="1">
    <source>
        <dbReference type="SAM" id="MobiDB-lite"/>
    </source>
</evidence>
<dbReference type="Proteomes" id="UP001054857">
    <property type="component" value="Unassembled WGS sequence"/>
</dbReference>
<dbReference type="GO" id="GO:0006270">
    <property type="term" value="P:DNA replication initiation"/>
    <property type="evidence" value="ECO:0007669"/>
    <property type="project" value="TreeGrafter"/>
</dbReference>
<organism evidence="2 3">
    <name type="scientific">Astrephomene gubernaculifera</name>
    <dbReference type="NCBI Taxonomy" id="47775"/>
    <lineage>
        <taxon>Eukaryota</taxon>
        <taxon>Viridiplantae</taxon>
        <taxon>Chlorophyta</taxon>
        <taxon>core chlorophytes</taxon>
        <taxon>Chlorophyceae</taxon>
        <taxon>CS clade</taxon>
        <taxon>Chlamydomonadales</taxon>
        <taxon>Astrephomenaceae</taxon>
        <taxon>Astrephomene</taxon>
    </lineage>
</organism>
<dbReference type="InterPro" id="IPR020795">
    <property type="entry name" value="ORC3"/>
</dbReference>
<dbReference type="EMBL" id="BMAR01000028">
    <property type="protein sequence ID" value="GFR49237.1"/>
    <property type="molecule type" value="Genomic_DNA"/>
</dbReference>
<feature type="non-terminal residue" evidence="2">
    <location>
        <position position="1"/>
    </location>
</feature>
<name>A0AAD3HQM1_9CHLO</name>
<evidence type="ECO:0000313" key="3">
    <source>
        <dbReference type="Proteomes" id="UP001054857"/>
    </source>
</evidence>
<gene>
    <name evidence="2" type="ORF">Agub_g11236</name>
</gene>
<evidence type="ECO:0000313" key="2">
    <source>
        <dbReference type="EMBL" id="GFR49237.1"/>
    </source>
</evidence>